<feature type="compositionally biased region" description="Low complexity" evidence="1">
    <location>
        <begin position="73"/>
        <end position="99"/>
    </location>
</feature>
<dbReference type="Proteomes" id="UP000070092">
    <property type="component" value="Unassembled WGS sequence"/>
</dbReference>
<feature type="region of interest" description="Disordered" evidence="1">
    <location>
        <begin position="1"/>
        <end position="118"/>
    </location>
</feature>
<evidence type="ECO:0000256" key="1">
    <source>
        <dbReference type="SAM" id="MobiDB-lite"/>
    </source>
</evidence>
<protein>
    <recommendedName>
        <fullName evidence="7">DUF4190 domain-containing protein</fullName>
    </recommendedName>
</protein>
<keyword evidence="2" id="KW-0812">Transmembrane</keyword>
<sequence length="222" mass="23873">MEDMHMTEPQQQPQSSDDSSGESRHVAAQPQYGQRIEPEYGARADEFPPNYNPYVYGGQPEQPAPQAQPSPSQPASVFGAGPAPAQGGSAPNAAPAQGGPDQGGPRREPPRYFNGIDLNDPQQNPIYGHWDFYAIFSFIFALVSSFPVLPALIGCLAIWRTRRFHTRGRGLAIAAVVINVLTTIIVIWMTMHGISMDDMYQAMLNMLAPGTGGSGSGDSVSV</sequence>
<evidence type="ECO:0000313" key="5">
    <source>
        <dbReference type="Proteomes" id="UP000070092"/>
    </source>
</evidence>
<feature type="compositionally biased region" description="Low complexity" evidence="1">
    <location>
        <begin position="9"/>
        <end position="18"/>
    </location>
</feature>
<evidence type="ECO:0000313" key="4">
    <source>
        <dbReference type="EMBL" id="KWZ82638.1"/>
    </source>
</evidence>
<reference evidence="3 6" key="2">
    <citation type="journal article" date="2019" name="Nat. Med.">
        <title>A library of human gut bacterial isolates paired with longitudinal multiomics data enables mechanistic microbiome research.</title>
        <authorList>
            <person name="Poyet M."/>
            <person name="Groussin M."/>
            <person name="Gibbons S.M."/>
            <person name="Avila-Pacheco J."/>
            <person name="Jiang X."/>
            <person name="Kearney S.M."/>
            <person name="Perrotta A.R."/>
            <person name="Berdy B."/>
            <person name="Zhao S."/>
            <person name="Lieberman T.D."/>
            <person name="Swanson P.K."/>
            <person name="Smith M."/>
            <person name="Roesemann S."/>
            <person name="Alexander J.E."/>
            <person name="Rich S.A."/>
            <person name="Livny J."/>
            <person name="Vlamakis H."/>
            <person name="Clish C."/>
            <person name="Bullock K."/>
            <person name="Deik A."/>
            <person name="Scott J."/>
            <person name="Pierce K.A."/>
            <person name="Xavier R.J."/>
            <person name="Alm E.J."/>
        </authorList>
    </citation>
    <scope>NUCLEOTIDE SEQUENCE [LARGE SCALE GENOMIC DNA]</scope>
    <source>
        <strain evidence="3 6">BIOML-A13</strain>
    </source>
</reference>
<organism evidence="4 5">
    <name type="scientific">Bifidobacterium bifidum</name>
    <dbReference type="NCBI Taxonomy" id="1681"/>
    <lineage>
        <taxon>Bacteria</taxon>
        <taxon>Bacillati</taxon>
        <taxon>Actinomycetota</taxon>
        <taxon>Actinomycetes</taxon>
        <taxon>Bifidobacteriales</taxon>
        <taxon>Bifidobacteriaceae</taxon>
        <taxon>Bifidobacterium</taxon>
    </lineage>
</organism>
<reference evidence="4 5" key="1">
    <citation type="submission" date="2016-01" db="EMBL/GenBank/DDBJ databases">
        <authorList>
            <person name="Oliw E.H."/>
        </authorList>
    </citation>
    <scope>NUCLEOTIDE SEQUENCE [LARGE SCALE GENOMIC DNA]</scope>
    <source>
        <strain evidence="4 5">MJR8628B</strain>
    </source>
</reference>
<feature type="compositionally biased region" description="Pro residues" evidence="1">
    <location>
        <begin position="62"/>
        <end position="72"/>
    </location>
</feature>
<comment type="caution">
    <text evidence="4">The sequence shown here is derived from an EMBL/GenBank/DDBJ whole genome shotgun (WGS) entry which is preliminary data.</text>
</comment>
<dbReference type="Proteomes" id="UP000451386">
    <property type="component" value="Unassembled WGS sequence"/>
</dbReference>
<feature type="compositionally biased region" description="Basic and acidic residues" evidence="1">
    <location>
        <begin position="36"/>
        <end position="46"/>
    </location>
</feature>
<evidence type="ECO:0008006" key="7">
    <source>
        <dbReference type="Google" id="ProtNLM"/>
    </source>
</evidence>
<name>A0A151CD18_BIFBI</name>
<dbReference type="PATRIC" id="fig|1681.53.peg.183"/>
<feature type="transmembrane region" description="Helical" evidence="2">
    <location>
        <begin position="132"/>
        <end position="159"/>
    </location>
</feature>
<evidence type="ECO:0000313" key="3">
    <source>
        <dbReference type="EMBL" id="KAB7486142.1"/>
    </source>
</evidence>
<accession>A0A151CD18</accession>
<feature type="transmembrane region" description="Helical" evidence="2">
    <location>
        <begin position="171"/>
        <end position="191"/>
    </location>
</feature>
<gene>
    <name evidence="3" type="ORF">GBA83_09060</name>
    <name evidence="4" type="ORF">HMPREF3196_00188</name>
</gene>
<dbReference type="EMBL" id="WDOP01000010">
    <property type="protein sequence ID" value="KAB7486142.1"/>
    <property type="molecule type" value="Genomic_DNA"/>
</dbReference>
<keyword evidence="2" id="KW-0472">Membrane</keyword>
<dbReference type="EMBL" id="LRPO01000006">
    <property type="protein sequence ID" value="KWZ82638.1"/>
    <property type="molecule type" value="Genomic_DNA"/>
</dbReference>
<evidence type="ECO:0000256" key="2">
    <source>
        <dbReference type="SAM" id="Phobius"/>
    </source>
</evidence>
<evidence type="ECO:0000313" key="6">
    <source>
        <dbReference type="Proteomes" id="UP000451386"/>
    </source>
</evidence>
<dbReference type="RefSeq" id="WP_013363583.1">
    <property type="nucleotide sequence ID" value="NZ_CP174189.1"/>
</dbReference>
<proteinExistence type="predicted"/>
<keyword evidence="2" id="KW-1133">Transmembrane helix</keyword>
<dbReference type="AlphaFoldDB" id="A0A151CD18"/>